<accession>A0A7K0DK99</accession>
<feature type="region of interest" description="Disordered" evidence="1">
    <location>
        <begin position="245"/>
        <end position="269"/>
    </location>
</feature>
<dbReference type="Pfam" id="PF20401">
    <property type="entry name" value="Rhomboid_2"/>
    <property type="match status" value="1"/>
</dbReference>
<sequence>MAATVLTHYRSPWTRTIDVDAQLQAFRAGMRRPGRLPAVLRAGRDLLAAAPASCAYSFTLFITWWTLRGISEFAGHRLILSASTNLHNMRREPVQVLVASAFWTEGGFPWVTIAGFLTLMAFAERWLGTLRWIMVFATGHVATTLLIVTGIAYAVDHRLIPLKVAVASDVGSSYGFSSVLAALTFHLRGIPRVMWAVGLLGWYGYAAAAGRTFTDYGHLTAIAVGFVSAALAVTVSRQLERVRDRSARVTQAGSEPSGSSGKLPSGSGR</sequence>
<feature type="transmembrane region" description="Helical" evidence="2">
    <location>
        <begin position="193"/>
        <end position="210"/>
    </location>
</feature>
<evidence type="ECO:0000256" key="2">
    <source>
        <dbReference type="SAM" id="Phobius"/>
    </source>
</evidence>
<feature type="transmembrane region" description="Helical" evidence="2">
    <location>
        <begin position="216"/>
        <end position="235"/>
    </location>
</feature>
<name>A0A7K0DK99_9NOCA</name>
<organism evidence="3 4">
    <name type="scientific">Nocardia aurantia</name>
    <dbReference type="NCBI Taxonomy" id="2585199"/>
    <lineage>
        <taxon>Bacteria</taxon>
        <taxon>Bacillati</taxon>
        <taxon>Actinomycetota</taxon>
        <taxon>Actinomycetes</taxon>
        <taxon>Mycobacteriales</taxon>
        <taxon>Nocardiaceae</taxon>
        <taxon>Nocardia</taxon>
    </lineage>
</organism>
<reference evidence="3 4" key="1">
    <citation type="submission" date="2019-10" db="EMBL/GenBank/DDBJ databases">
        <title>Nocardia macrotermitis sp. nov. and Nocardia aurantia sp. nov., isolated from the gut of fungus growing-termite Macrotermes natalensis.</title>
        <authorList>
            <person name="Benndorf R."/>
            <person name="Schwitalla J."/>
            <person name="Martin K."/>
            <person name="De Beer W."/>
            <person name="Kaster A.-K."/>
            <person name="Vollmers J."/>
            <person name="Poulsen M."/>
            <person name="Beemelmanns C."/>
        </authorList>
    </citation>
    <scope>NUCLEOTIDE SEQUENCE [LARGE SCALE GENOMIC DNA]</scope>
    <source>
        <strain evidence="3 4">RB56</strain>
    </source>
</reference>
<evidence type="ECO:0000313" key="3">
    <source>
        <dbReference type="EMBL" id="MQY25214.1"/>
    </source>
</evidence>
<keyword evidence="2" id="KW-0472">Membrane</keyword>
<dbReference type="RefSeq" id="WP_319942520.1">
    <property type="nucleotide sequence ID" value="NZ_WEGI01000002.1"/>
</dbReference>
<keyword evidence="2" id="KW-1133">Transmembrane helix</keyword>
<feature type="transmembrane region" description="Helical" evidence="2">
    <location>
        <begin position="96"/>
        <end position="123"/>
    </location>
</feature>
<evidence type="ECO:0000313" key="4">
    <source>
        <dbReference type="Proteomes" id="UP000431401"/>
    </source>
</evidence>
<evidence type="ECO:0008006" key="5">
    <source>
        <dbReference type="Google" id="ProtNLM"/>
    </source>
</evidence>
<keyword evidence="2" id="KW-0812">Transmembrane</keyword>
<feature type="compositionally biased region" description="Low complexity" evidence="1">
    <location>
        <begin position="253"/>
        <end position="269"/>
    </location>
</feature>
<evidence type="ECO:0000256" key="1">
    <source>
        <dbReference type="SAM" id="MobiDB-lite"/>
    </source>
</evidence>
<feature type="transmembrane region" description="Helical" evidence="2">
    <location>
        <begin position="129"/>
        <end position="155"/>
    </location>
</feature>
<dbReference type="InterPro" id="IPR046862">
    <property type="entry name" value="Rhomboid_2"/>
</dbReference>
<proteinExistence type="predicted"/>
<dbReference type="AlphaFoldDB" id="A0A7K0DK99"/>
<comment type="caution">
    <text evidence="3">The sequence shown here is derived from an EMBL/GenBank/DDBJ whole genome shotgun (WGS) entry which is preliminary data.</text>
</comment>
<feature type="transmembrane region" description="Helical" evidence="2">
    <location>
        <begin position="46"/>
        <end position="67"/>
    </location>
</feature>
<dbReference type="Proteomes" id="UP000431401">
    <property type="component" value="Unassembled WGS sequence"/>
</dbReference>
<dbReference type="EMBL" id="WEGI01000002">
    <property type="protein sequence ID" value="MQY25214.1"/>
    <property type="molecule type" value="Genomic_DNA"/>
</dbReference>
<gene>
    <name evidence="3" type="ORF">NRB56_07700</name>
</gene>
<protein>
    <recommendedName>
        <fullName evidence="5">Rhomboid family intramembrane serine protease</fullName>
    </recommendedName>
</protein>
<keyword evidence="4" id="KW-1185">Reference proteome</keyword>